<name>A0A6A6GRU5_VIRVR</name>
<dbReference type="EMBL" id="ML991943">
    <property type="protein sequence ID" value="KAF2228445.1"/>
    <property type="molecule type" value="Genomic_DNA"/>
</dbReference>
<dbReference type="Proteomes" id="UP000800092">
    <property type="component" value="Unassembled WGS sequence"/>
</dbReference>
<gene>
    <name evidence="1" type="ORF">EV356DRAFT_513422</name>
</gene>
<proteinExistence type="predicted"/>
<dbReference type="AlphaFoldDB" id="A0A6A6GRU5"/>
<evidence type="ECO:0000313" key="2">
    <source>
        <dbReference type="Proteomes" id="UP000800092"/>
    </source>
</evidence>
<evidence type="ECO:0000313" key="1">
    <source>
        <dbReference type="EMBL" id="KAF2228445.1"/>
    </source>
</evidence>
<keyword evidence="2" id="KW-1185">Reference proteome</keyword>
<accession>A0A6A6GRU5</accession>
<protein>
    <submittedName>
        <fullName evidence="1">Uncharacterized protein</fullName>
    </submittedName>
</protein>
<reference evidence="1" key="1">
    <citation type="journal article" date="2020" name="Stud. Mycol.">
        <title>101 Dothideomycetes genomes: a test case for predicting lifestyles and emergence of pathogens.</title>
        <authorList>
            <person name="Haridas S."/>
            <person name="Albert R."/>
            <person name="Binder M."/>
            <person name="Bloem J."/>
            <person name="Labutti K."/>
            <person name="Salamov A."/>
            <person name="Andreopoulos B."/>
            <person name="Baker S."/>
            <person name="Barry K."/>
            <person name="Bills G."/>
            <person name="Bluhm B."/>
            <person name="Cannon C."/>
            <person name="Castanera R."/>
            <person name="Culley D."/>
            <person name="Daum C."/>
            <person name="Ezra D."/>
            <person name="Gonzalez J."/>
            <person name="Henrissat B."/>
            <person name="Kuo A."/>
            <person name="Liang C."/>
            <person name="Lipzen A."/>
            <person name="Lutzoni F."/>
            <person name="Magnuson J."/>
            <person name="Mondo S."/>
            <person name="Nolan M."/>
            <person name="Ohm R."/>
            <person name="Pangilinan J."/>
            <person name="Park H.-J."/>
            <person name="Ramirez L."/>
            <person name="Alfaro M."/>
            <person name="Sun H."/>
            <person name="Tritt A."/>
            <person name="Yoshinaga Y."/>
            <person name="Zwiers L.-H."/>
            <person name="Turgeon B."/>
            <person name="Goodwin S."/>
            <person name="Spatafora J."/>
            <person name="Crous P."/>
            <person name="Grigoriev I."/>
        </authorList>
    </citation>
    <scope>NUCLEOTIDE SEQUENCE</scope>
    <source>
        <strain evidence="1">Tuck. ex Michener</strain>
    </source>
</reference>
<organism evidence="1 2">
    <name type="scientific">Viridothelium virens</name>
    <name type="common">Speckled blister lichen</name>
    <name type="synonym">Trypethelium virens</name>
    <dbReference type="NCBI Taxonomy" id="1048519"/>
    <lineage>
        <taxon>Eukaryota</taxon>
        <taxon>Fungi</taxon>
        <taxon>Dikarya</taxon>
        <taxon>Ascomycota</taxon>
        <taxon>Pezizomycotina</taxon>
        <taxon>Dothideomycetes</taxon>
        <taxon>Dothideomycetes incertae sedis</taxon>
        <taxon>Trypetheliales</taxon>
        <taxon>Trypetheliaceae</taxon>
        <taxon>Viridothelium</taxon>
    </lineage>
</organism>
<sequence>MSSKSTYQARPTMAVSSVTKCVNVDVNLRPELINIGYPDGDVQKITLFSDPKNIKSGSQSRSTLCARCNDDSKINCRACRDLSTNSLWGVQEILRCDGPEAEKLYVSWDDSPIPESRLFPAGKVIWALWDNVEWPVKSVGAGWRKNGVNWYRVSWYDSWVNRKDVFQSEDD</sequence>